<feature type="transmembrane region" description="Helical" evidence="7">
    <location>
        <begin position="116"/>
        <end position="134"/>
    </location>
</feature>
<feature type="transmembrane region" description="Helical" evidence="7">
    <location>
        <begin position="956"/>
        <end position="982"/>
    </location>
</feature>
<comment type="caution">
    <text evidence="9">The sequence shown here is derived from an EMBL/GenBank/DDBJ whole genome shotgun (WGS) entry which is preliminary data.</text>
</comment>
<protein>
    <recommendedName>
        <fullName evidence="8">Amino acid transporter transmembrane domain-containing protein</fullName>
    </recommendedName>
</protein>
<feature type="transmembrane region" description="Helical" evidence="7">
    <location>
        <begin position="228"/>
        <end position="247"/>
    </location>
</feature>
<feature type="transmembrane region" description="Helical" evidence="7">
    <location>
        <begin position="1093"/>
        <end position="1115"/>
    </location>
</feature>
<feature type="compositionally biased region" description="Polar residues" evidence="6">
    <location>
        <begin position="1"/>
        <end position="13"/>
    </location>
</feature>
<feature type="transmembrane region" description="Helical" evidence="7">
    <location>
        <begin position="500"/>
        <end position="524"/>
    </location>
</feature>
<feature type="transmembrane region" description="Helical" evidence="7">
    <location>
        <begin position="313"/>
        <end position="331"/>
    </location>
</feature>
<dbReference type="PANTHER" id="PTHR22950">
    <property type="entry name" value="AMINO ACID TRANSPORTER"/>
    <property type="match status" value="1"/>
</dbReference>
<gene>
    <name evidence="9" type="ORF">NLJ89_g8620</name>
</gene>
<evidence type="ECO:0000259" key="8">
    <source>
        <dbReference type="Pfam" id="PF01490"/>
    </source>
</evidence>
<keyword evidence="10" id="KW-1185">Reference proteome</keyword>
<name>A0A9W8JV36_9AGAR</name>
<keyword evidence="5 7" id="KW-0472">Membrane</keyword>
<comment type="similarity">
    <text evidence="2">Belongs to the amino acid/polyamine transporter 2 family.</text>
</comment>
<feature type="transmembrane region" description="Helical" evidence="7">
    <location>
        <begin position="915"/>
        <end position="936"/>
    </location>
</feature>
<feature type="transmembrane region" description="Helical" evidence="7">
    <location>
        <begin position="744"/>
        <end position="765"/>
    </location>
</feature>
<dbReference type="GO" id="GO:0016020">
    <property type="term" value="C:membrane"/>
    <property type="evidence" value="ECO:0007669"/>
    <property type="project" value="UniProtKB-SubCell"/>
</dbReference>
<evidence type="ECO:0000256" key="4">
    <source>
        <dbReference type="ARBA" id="ARBA00022989"/>
    </source>
</evidence>
<feature type="transmembrane region" description="Helical" evidence="7">
    <location>
        <begin position="409"/>
        <end position="429"/>
    </location>
</feature>
<feature type="transmembrane region" description="Helical" evidence="7">
    <location>
        <begin position="149"/>
        <end position="171"/>
    </location>
</feature>
<comment type="subcellular location">
    <subcellularLocation>
        <location evidence="1">Membrane</location>
        <topology evidence="1">Multi-pass membrane protein</topology>
    </subcellularLocation>
</comment>
<evidence type="ECO:0000313" key="9">
    <source>
        <dbReference type="EMBL" id="KAJ3503021.1"/>
    </source>
</evidence>
<feature type="domain" description="Amino acid transporter transmembrane" evidence="8">
    <location>
        <begin position="119"/>
        <end position="369"/>
    </location>
</feature>
<dbReference type="EMBL" id="JANKHO010001198">
    <property type="protein sequence ID" value="KAJ3503021.1"/>
    <property type="molecule type" value="Genomic_DNA"/>
</dbReference>
<proteinExistence type="inferred from homology"/>
<dbReference type="InterPro" id="IPR013057">
    <property type="entry name" value="AA_transpt_TM"/>
</dbReference>
<evidence type="ECO:0000313" key="10">
    <source>
        <dbReference type="Proteomes" id="UP001148786"/>
    </source>
</evidence>
<dbReference type="AlphaFoldDB" id="A0A9W8JV36"/>
<evidence type="ECO:0000256" key="6">
    <source>
        <dbReference type="SAM" id="MobiDB-lite"/>
    </source>
</evidence>
<feature type="transmembrane region" description="Helical" evidence="7">
    <location>
        <begin position="1002"/>
        <end position="1022"/>
    </location>
</feature>
<keyword evidence="4 7" id="KW-1133">Transmembrane helix</keyword>
<dbReference type="OrthoDB" id="40134at2759"/>
<sequence>MATPSRTNSTPTQKQDEKITIIERVSPSPSPEPTVGNEKVVFEDFLHYAALQRLDEDQATSQPSQSSTAKDSGWLARLSAHKGTNVNVNLSEKGAGAAQMTPDEQERANASRALRLAGWGSIFYLITTDILGPFNAPYAISQVGWVPGILLYFVMGAMALYTGLILWRLFIRLDSVRYPLKTYADIAERIFGRWAKRVIDVLQGIQLLVATICLANGQALSQITRGRLCFSVCIVIWVVVGFVIGQIRTLKNYGWLAHGAVWVNLVIIFTSMGFMANSPPNFAAAAQSLGVPAGPVQTQLFATLPLFKKVNGVMNMVYAYGGALIFPAMMAEMKRPMDFWKGMTLAQLVIFVAYLMYGAFVYAFQGQFTLPLAYQGVSKFVWQTVEAIYIDIIEDWFGGPKLMSRKGRVIWTVMVTAYWALAFIIGSTVPQVQSITGLIAAIATVPSTYSFPPLFRLGYDIITDAMIQDAPYVPGTGATGRTDTWRQWSRWKRGLFGGRWYFKLFNFVLFLGGTVMSFLGMWGAGESIRETFQRSGAATSFGYANDSQFELRWKILREEDREQKVWCRQENWLPTSTYSEVDRCFNNTNRSIMTSTGIANTALSEPIHKHRSDEKVALSARERDSFSSDSAARREDVVFEDFLHYAALQRLEEDELAGIYSATSTHGNWLSRLSAHKGPNINVAVGEKKAEIPMTADEDERANASRALRLAGWGSIFYLITTDILGPFNAPYAISQVGWVPGVVLYFVMGAMALYTGLILWRLFIRLDSVRYPLKTYADIAERIFGRGARHVVNVLQSIQLLVNVATICLANGQSLSQISKGKNYGWLANGAVWLNLIIIFTSMGFVAHSPPNFAAAMQSLGVSPGPVQTQLFGTLPLFKKVNGIMNMVFAYGGAMIFPEMMAEMRRPMDFWKGMTLAQLLIFVAYLLYGAFVYAFQGQFTLPLAFQGVSKFAWQTLGNVIALITGIIAAGLYGNIGIKVIYINIIEDWLGGPRLMTPKGRVIWTTLVFAYWALAFVIGSAIPQVQTITGLIAAIAIMQFTYSFPPLLRFGYDVITDAMSQDAAYVPGSGASGRVDSWKEWSRWKRGLFGGRWYFKLFNFILFLGGMVMACLGMWGAGESIKATFEQSGAATSFGCTAPV</sequence>
<evidence type="ECO:0000256" key="1">
    <source>
        <dbReference type="ARBA" id="ARBA00004141"/>
    </source>
</evidence>
<feature type="transmembrane region" description="Helical" evidence="7">
    <location>
        <begin position="1028"/>
        <end position="1048"/>
    </location>
</feature>
<evidence type="ECO:0000256" key="7">
    <source>
        <dbReference type="SAM" id="Phobius"/>
    </source>
</evidence>
<feature type="transmembrane region" description="Helical" evidence="7">
    <location>
        <begin position="343"/>
        <end position="364"/>
    </location>
</feature>
<dbReference type="GO" id="GO:0015179">
    <property type="term" value="F:L-amino acid transmembrane transporter activity"/>
    <property type="evidence" value="ECO:0007669"/>
    <property type="project" value="TreeGrafter"/>
</dbReference>
<evidence type="ECO:0000256" key="5">
    <source>
        <dbReference type="ARBA" id="ARBA00023136"/>
    </source>
</evidence>
<feature type="transmembrane region" description="Helical" evidence="7">
    <location>
        <begin position="827"/>
        <end position="848"/>
    </location>
</feature>
<evidence type="ECO:0000256" key="3">
    <source>
        <dbReference type="ARBA" id="ARBA00022692"/>
    </source>
</evidence>
<organism evidence="9 10">
    <name type="scientific">Agrocybe chaxingu</name>
    <dbReference type="NCBI Taxonomy" id="84603"/>
    <lineage>
        <taxon>Eukaryota</taxon>
        <taxon>Fungi</taxon>
        <taxon>Dikarya</taxon>
        <taxon>Basidiomycota</taxon>
        <taxon>Agaricomycotina</taxon>
        <taxon>Agaricomycetes</taxon>
        <taxon>Agaricomycetidae</taxon>
        <taxon>Agaricales</taxon>
        <taxon>Agaricineae</taxon>
        <taxon>Strophariaceae</taxon>
        <taxon>Agrocybe</taxon>
    </lineage>
</organism>
<accession>A0A9W8JV36</accession>
<feature type="region of interest" description="Disordered" evidence="6">
    <location>
        <begin position="1"/>
        <end position="36"/>
    </location>
</feature>
<feature type="transmembrane region" description="Helical" evidence="7">
    <location>
        <begin position="253"/>
        <end position="274"/>
    </location>
</feature>
<feature type="domain" description="Amino acid transporter transmembrane" evidence="8">
    <location>
        <begin position="713"/>
        <end position="1049"/>
    </location>
</feature>
<reference evidence="9" key="1">
    <citation type="submission" date="2022-07" db="EMBL/GenBank/DDBJ databases">
        <title>Genome Sequence of Agrocybe chaxingu.</title>
        <authorList>
            <person name="Buettner E."/>
        </authorList>
    </citation>
    <scope>NUCLEOTIDE SEQUENCE</scope>
    <source>
        <strain evidence="9">MP-N11</strain>
    </source>
</reference>
<dbReference type="Proteomes" id="UP001148786">
    <property type="component" value="Unassembled WGS sequence"/>
</dbReference>
<feature type="transmembrane region" description="Helical" evidence="7">
    <location>
        <begin position="885"/>
        <end position="903"/>
    </location>
</feature>
<dbReference type="Pfam" id="PF01490">
    <property type="entry name" value="Aa_trans"/>
    <property type="match status" value="2"/>
</dbReference>
<keyword evidence="3 7" id="KW-0812">Transmembrane</keyword>
<evidence type="ECO:0000256" key="2">
    <source>
        <dbReference type="ARBA" id="ARBA00008066"/>
    </source>
</evidence>
<dbReference type="PANTHER" id="PTHR22950:SF461">
    <property type="entry name" value="AMINO ACID TRANSPORTER TRANSMEMBRANE DOMAIN-CONTAINING PROTEIN"/>
    <property type="match status" value="1"/>
</dbReference>